<evidence type="ECO:0000313" key="2">
    <source>
        <dbReference type="Proteomes" id="UP000028999"/>
    </source>
</evidence>
<dbReference type="AlphaFoldDB" id="A0A078HXV5"/>
<name>A0A078HXV5_BRANA</name>
<dbReference type="EMBL" id="LK032527">
    <property type="protein sequence ID" value="CDY42521.1"/>
    <property type="molecule type" value="Genomic_DNA"/>
</dbReference>
<dbReference type="PaxDb" id="3708-A0A078HXV5"/>
<evidence type="ECO:0000313" key="1">
    <source>
        <dbReference type="EMBL" id="CDY42521.1"/>
    </source>
</evidence>
<proteinExistence type="predicted"/>
<reference evidence="1 2" key="1">
    <citation type="journal article" date="2014" name="Science">
        <title>Plant genetics. Early allopolyploid evolution in the post-Neolithic Brassica napus oilseed genome.</title>
        <authorList>
            <person name="Chalhoub B."/>
            <person name="Denoeud F."/>
            <person name="Liu S."/>
            <person name="Parkin I.A."/>
            <person name="Tang H."/>
            <person name="Wang X."/>
            <person name="Chiquet J."/>
            <person name="Belcram H."/>
            <person name="Tong C."/>
            <person name="Samans B."/>
            <person name="Correa M."/>
            <person name="Da Silva C."/>
            <person name="Just J."/>
            <person name="Falentin C."/>
            <person name="Koh C.S."/>
            <person name="Le Clainche I."/>
            <person name="Bernard M."/>
            <person name="Bento P."/>
            <person name="Noel B."/>
            <person name="Labadie K."/>
            <person name="Alberti A."/>
            <person name="Charles M."/>
            <person name="Arnaud D."/>
            <person name="Guo H."/>
            <person name="Daviaud C."/>
            <person name="Alamery S."/>
            <person name="Jabbari K."/>
            <person name="Zhao M."/>
            <person name="Edger P.P."/>
            <person name="Chelaifa H."/>
            <person name="Tack D."/>
            <person name="Lassalle G."/>
            <person name="Mestiri I."/>
            <person name="Schnel N."/>
            <person name="Le Paslier M.C."/>
            <person name="Fan G."/>
            <person name="Renault V."/>
            <person name="Bayer P.E."/>
            <person name="Golicz A.A."/>
            <person name="Manoli S."/>
            <person name="Lee T.H."/>
            <person name="Thi V.H."/>
            <person name="Chalabi S."/>
            <person name="Hu Q."/>
            <person name="Fan C."/>
            <person name="Tollenaere R."/>
            <person name="Lu Y."/>
            <person name="Battail C."/>
            <person name="Shen J."/>
            <person name="Sidebottom C.H."/>
            <person name="Wang X."/>
            <person name="Canaguier A."/>
            <person name="Chauveau A."/>
            <person name="Berard A."/>
            <person name="Deniot G."/>
            <person name="Guan M."/>
            <person name="Liu Z."/>
            <person name="Sun F."/>
            <person name="Lim Y.P."/>
            <person name="Lyons E."/>
            <person name="Town C.D."/>
            <person name="Bancroft I."/>
            <person name="Wang X."/>
            <person name="Meng J."/>
            <person name="Ma J."/>
            <person name="Pires J.C."/>
            <person name="King G.J."/>
            <person name="Brunel D."/>
            <person name="Delourme R."/>
            <person name="Renard M."/>
            <person name="Aury J.M."/>
            <person name="Adams K.L."/>
            <person name="Batley J."/>
            <person name="Snowdon R.J."/>
            <person name="Tost J."/>
            <person name="Edwards D."/>
            <person name="Zhou Y."/>
            <person name="Hua W."/>
            <person name="Sharpe A.G."/>
            <person name="Paterson A.H."/>
            <person name="Guan C."/>
            <person name="Wincker P."/>
        </authorList>
    </citation>
    <scope>NUCLEOTIDE SEQUENCE [LARGE SCALE GENOMIC DNA]</scope>
    <source>
        <strain evidence="2">cv. Darmor-bzh</strain>
    </source>
</reference>
<gene>
    <name evidence="1" type="primary">BnaC06g03370D</name>
    <name evidence="1" type="ORF">GSBRNA2T00074977001</name>
</gene>
<dbReference type="Proteomes" id="UP000028999">
    <property type="component" value="Unassembled WGS sequence"/>
</dbReference>
<accession>A0A078HXV5</accession>
<protein>
    <submittedName>
        <fullName evidence="1">BnaC06g03370D protein</fullName>
    </submittedName>
</protein>
<sequence>MAFLLFITMEGIGESQ</sequence>
<keyword evidence="2" id="KW-1185">Reference proteome</keyword>
<organism evidence="1 2">
    <name type="scientific">Brassica napus</name>
    <name type="common">Rape</name>
    <dbReference type="NCBI Taxonomy" id="3708"/>
    <lineage>
        <taxon>Eukaryota</taxon>
        <taxon>Viridiplantae</taxon>
        <taxon>Streptophyta</taxon>
        <taxon>Embryophyta</taxon>
        <taxon>Tracheophyta</taxon>
        <taxon>Spermatophyta</taxon>
        <taxon>Magnoliopsida</taxon>
        <taxon>eudicotyledons</taxon>
        <taxon>Gunneridae</taxon>
        <taxon>Pentapetalae</taxon>
        <taxon>rosids</taxon>
        <taxon>malvids</taxon>
        <taxon>Brassicales</taxon>
        <taxon>Brassicaceae</taxon>
        <taxon>Brassiceae</taxon>
        <taxon>Brassica</taxon>
    </lineage>
</organism>